<sequence>MIDQMIRRAVEEIVEKQRPCFITIEIQAREQGHSHCAEAISKGMFPYHTPIASSYVPVDAIDSPVREL</sequence>
<dbReference type="EMBL" id="CP044623">
    <property type="protein sequence ID" value="QRD93731.1"/>
    <property type="molecule type" value="Genomic_DNA"/>
</dbReference>
<dbReference type="AlphaFoldDB" id="A0A7U2R2I0"/>
<accession>A0A7U2R2I0</accession>
<proteinExistence type="predicted"/>
<evidence type="ECO:0000313" key="2">
    <source>
        <dbReference type="Proteomes" id="UP000596276"/>
    </source>
</evidence>
<dbReference type="VEuPathDB" id="FungiDB:F9C07_8180"/>
<evidence type="ECO:0000313" key="1">
    <source>
        <dbReference type="EMBL" id="QRD93731.1"/>
    </source>
</evidence>
<protein>
    <submittedName>
        <fullName evidence="1">Uncharacterized protein</fullName>
    </submittedName>
</protein>
<dbReference type="Proteomes" id="UP000596276">
    <property type="component" value="Chromosome 6"/>
</dbReference>
<gene>
    <name evidence="1" type="ORF">F9C07_8180</name>
</gene>
<name>A0A7U2R2I0_ASPFN</name>
<reference evidence="2" key="1">
    <citation type="journal article" date="2021" name="G3 (Bethesda)">
        <title>Chromosome assembled and annotated genome sequence of Aspergillus flavus NRRL 3357.</title>
        <authorList>
            <person name="Skerker J.M."/>
            <person name="Pianalto K.M."/>
            <person name="Mondo S.J."/>
            <person name="Yang K."/>
            <person name="Arkin A.P."/>
            <person name="Keller N.P."/>
            <person name="Grigoriev I.V."/>
            <person name="Louise Glass N.L."/>
        </authorList>
    </citation>
    <scope>NUCLEOTIDE SEQUENCE [LARGE SCALE GENOMIC DNA]</scope>
    <source>
        <strain evidence="2">ATCC 200026 / FGSC A1120 / IAM 13836 / NRRL 3357 / JCM 12722 / SRRC 167</strain>
    </source>
</reference>
<organism evidence="1 2">
    <name type="scientific">Aspergillus flavus (strain ATCC 200026 / FGSC A1120 / IAM 13836 / NRRL 3357 / JCM 12722 / SRRC 167)</name>
    <dbReference type="NCBI Taxonomy" id="332952"/>
    <lineage>
        <taxon>Eukaryota</taxon>
        <taxon>Fungi</taxon>
        <taxon>Dikarya</taxon>
        <taxon>Ascomycota</taxon>
        <taxon>Pezizomycotina</taxon>
        <taxon>Eurotiomycetes</taxon>
        <taxon>Eurotiomycetidae</taxon>
        <taxon>Eurotiales</taxon>
        <taxon>Aspergillaceae</taxon>
        <taxon>Aspergillus</taxon>
        <taxon>Aspergillus subgen. Circumdati</taxon>
    </lineage>
</organism>
<keyword evidence="2" id="KW-1185">Reference proteome</keyword>